<proteinExistence type="inferred from homology"/>
<dbReference type="InterPro" id="IPR000304">
    <property type="entry name" value="Pyrroline-COOH_reductase"/>
</dbReference>
<feature type="domain" description="Pyrroline-5-carboxylate reductase dimerisation" evidence="6">
    <location>
        <begin position="156"/>
        <end position="258"/>
    </location>
</feature>
<comment type="function">
    <text evidence="4">Catalyzes the reduction of 1-pyrroline-5-carboxylate (PCA) to L-proline.</text>
</comment>
<evidence type="ECO:0000259" key="5">
    <source>
        <dbReference type="Pfam" id="PF03807"/>
    </source>
</evidence>
<sequence>MRQPVKIGIIGGAGWLGKAISSAIITAGITDAARLTLSFRNKAPAEYTQGNWTTDNQHLVDFSDVVILSVRPEDWRGLKIDMSGKLVISVMAGVSLQKLMSHHSSDRVIKAMPNAAAAVGKSYTPWIGSEKSTQADKQLAASIFVAFGLEDELAQESEIDYFAGLSGSGPAFPALLASTMFDEAVAFGIPPRIALRAVTTLLVGTGRLLEANPQPPQEIVNTFLNYRGTTAAALDAMRVAEFDLAIAKGLSAAFMKSISMGETV</sequence>
<dbReference type="PIRSF" id="PIRSF000193">
    <property type="entry name" value="Pyrrol-5-carb_rd"/>
    <property type="match status" value="1"/>
</dbReference>
<keyword evidence="4" id="KW-0028">Amino-acid biosynthesis</keyword>
<dbReference type="SUPFAM" id="SSF48179">
    <property type="entry name" value="6-phosphogluconate dehydrogenase C-terminal domain-like"/>
    <property type="match status" value="1"/>
</dbReference>
<comment type="similarity">
    <text evidence="1 4">Belongs to the pyrroline-5-carboxylate reductase family.</text>
</comment>
<comment type="subcellular location">
    <subcellularLocation>
        <location evidence="4">Cytoplasm</location>
    </subcellularLocation>
</comment>
<name>A0ABS3K5T6_9HYPH</name>
<comment type="catalytic activity">
    <reaction evidence="4">
        <text>L-proline + NAD(+) = (S)-1-pyrroline-5-carboxylate + NADH + 2 H(+)</text>
        <dbReference type="Rhea" id="RHEA:14105"/>
        <dbReference type="ChEBI" id="CHEBI:15378"/>
        <dbReference type="ChEBI" id="CHEBI:17388"/>
        <dbReference type="ChEBI" id="CHEBI:57540"/>
        <dbReference type="ChEBI" id="CHEBI:57945"/>
        <dbReference type="ChEBI" id="CHEBI:60039"/>
        <dbReference type="EC" id="1.5.1.2"/>
    </reaction>
</comment>
<evidence type="ECO:0000313" key="8">
    <source>
        <dbReference type="Proteomes" id="UP000718278"/>
    </source>
</evidence>
<comment type="pathway">
    <text evidence="4">Amino-acid biosynthesis; L-proline biosynthesis; L-proline from L-glutamate 5-semialdehyde: step 1/1.</text>
</comment>
<dbReference type="Gene3D" id="1.10.3730.10">
    <property type="entry name" value="ProC C-terminal domain-like"/>
    <property type="match status" value="1"/>
</dbReference>
<dbReference type="Gene3D" id="3.40.50.720">
    <property type="entry name" value="NAD(P)-binding Rossmann-like Domain"/>
    <property type="match status" value="1"/>
</dbReference>
<dbReference type="Proteomes" id="UP000718278">
    <property type="component" value="Unassembled WGS sequence"/>
</dbReference>
<dbReference type="Pfam" id="PF14748">
    <property type="entry name" value="P5CR_dimer"/>
    <property type="match status" value="1"/>
</dbReference>
<dbReference type="InterPro" id="IPR028939">
    <property type="entry name" value="P5C_Rdtase_cat_N"/>
</dbReference>
<dbReference type="EC" id="1.5.1.2" evidence="4"/>
<dbReference type="InterPro" id="IPR036291">
    <property type="entry name" value="NAD(P)-bd_dom_sf"/>
</dbReference>
<dbReference type="PANTHER" id="PTHR11645:SF0">
    <property type="entry name" value="PYRROLINE-5-CARBOXYLATE REDUCTASE 3"/>
    <property type="match status" value="1"/>
</dbReference>
<dbReference type="InterPro" id="IPR008927">
    <property type="entry name" value="6-PGluconate_DH-like_C_sf"/>
</dbReference>
<comment type="catalytic activity">
    <reaction evidence="4">
        <text>L-proline + NADP(+) = (S)-1-pyrroline-5-carboxylate + NADPH + 2 H(+)</text>
        <dbReference type="Rhea" id="RHEA:14109"/>
        <dbReference type="ChEBI" id="CHEBI:15378"/>
        <dbReference type="ChEBI" id="CHEBI:17388"/>
        <dbReference type="ChEBI" id="CHEBI:57783"/>
        <dbReference type="ChEBI" id="CHEBI:58349"/>
        <dbReference type="ChEBI" id="CHEBI:60039"/>
        <dbReference type="EC" id="1.5.1.2"/>
    </reaction>
</comment>
<keyword evidence="4" id="KW-0641">Proline biosynthesis</keyword>
<dbReference type="EMBL" id="JADIJS010000008">
    <property type="protein sequence ID" value="MBO1042270.1"/>
    <property type="molecule type" value="Genomic_DNA"/>
</dbReference>
<keyword evidence="4" id="KW-0963">Cytoplasm</keyword>
<feature type="domain" description="Pyrroline-5-carboxylate reductase catalytic N-terminal" evidence="5">
    <location>
        <begin position="6"/>
        <end position="93"/>
    </location>
</feature>
<evidence type="ECO:0000256" key="2">
    <source>
        <dbReference type="ARBA" id="ARBA00022857"/>
    </source>
</evidence>
<evidence type="ECO:0000256" key="4">
    <source>
        <dbReference type="HAMAP-Rule" id="MF_01925"/>
    </source>
</evidence>
<dbReference type="PANTHER" id="PTHR11645">
    <property type="entry name" value="PYRROLINE-5-CARBOXYLATE REDUCTASE"/>
    <property type="match status" value="1"/>
</dbReference>
<organism evidence="7 8">
    <name type="scientific">Brucella pituitosa</name>
    <dbReference type="NCBI Taxonomy" id="571256"/>
    <lineage>
        <taxon>Bacteria</taxon>
        <taxon>Pseudomonadati</taxon>
        <taxon>Pseudomonadota</taxon>
        <taxon>Alphaproteobacteria</taxon>
        <taxon>Hyphomicrobiales</taxon>
        <taxon>Brucellaceae</taxon>
        <taxon>Brucella/Ochrobactrum group</taxon>
        <taxon>Brucella</taxon>
    </lineage>
</organism>
<dbReference type="HAMAP" id="MF_01925">
    <property type="entry name" value="P5C_reductase"/>
    <property type="match status" value="1"/>
</dbReference>
<dbReference type="InterPro" id="IPR029036">
    <property type="entry name" value="P5CR_dimer"/>
</dbReference>
<evidence type="ECO:0000313" key="7">
    <source>
        <dbReference type="EMBL" id="MBO1042270.1"/>
    </source>
</evidence>
<keyword evidence="2 4" id="KW-0521">NADP</keyword>
<dbReference type="Pfam" id="PF03807">
    <property type="entry name" value="F420_oxidored"/>
    <property type="match status" value="1"/>
</dbReference>
<evidence type="ECO:0000259" key="6">
    <source>
        <dbReference type="Pfam" id="PF14748"/>
    </source>
</evidence>
<dbReference type="RefSeq" id="WP_207490288.1">
    <property type="nucleotide sequence ID" value="NZ_JADIJS010000008.1"/>
</dbReference>
<protein>
    <recommendedName>
        <fullName evidence="4">Pyrroline-5-carboxylate reductase</fullName>
        <shortName evidence="4">P5C reductase</shortName>
        <shortName evidence="4">P5CR</shortName>
        <ecNumber evidence="4">1.5.1.2</ecNumber>
    </recommendedName>
    <alternativeName>
        <fullName evidence="4">PCA reductase</fullName>
    </alternativeName>
</protein>
<evidence type="ECO:0000256" key="3">
    <source>
        <dbReference type="ARBA" id="ARBA00023002"/>
    </source>
</evidence>
<reference evidence="7 8" key="1">
    <citation type="submission" date="2020-10" db="EMBL/GenBank/DDBJ databases">
        <title>Genomic characterization of underground lake bacteria from Wind Cave National Park: Insight into the archetypical LuxI/LuxR and identification of LuxR solos.</title>
        <authorList>
            <person name="Wengert P.C."/>
            <person name="Savka M.A."/>
        </authorList>
    </citation>
    <scope>NUCLEOTIDE SEQUENCE [LARGE SCALE GENOMIC DNA]</scope>
    <source>
        <strain evidence="7 8">SD316</strain>
    </source>
</reference>
<keyword evidence="3 4" id="KW-0560">Oxidoreductase</keyword>
<dbReference type="SUPFAM" id="SSF51735">
    <property type="entry name" value="NAD(P)-binding Rossmann-fold domains"/>
    <property type="match status" value="1"/>
</dbReference>
<evidence type="ECO:0000256" key="1">
    <source>
        <dbReference type="ARBA" id="ARBA00005525"/>
    </source>
</evidence>
<comment type="caution">
    <text evidence="7">The sequence shown here is derived from an EMBL/GenBank/DDBJ whole genome shotgun (WGS) entry which is preliminary data.</text>
</comment>
<accession>A0ABS3K5T6</accession>
<keyword evidence="8" id="KW-1185">Reference proteome</keyword>
<gene>
    <name evidence="4" type="primary">proC</name>
    <name evidence="7" type="ORF">IPV26_21620</name>
</gene>